<proteinExistence type="predicted"/>
<sequence>MNNDGYSRNFHFLYTFQLLILFLDRVSWDMLVCFDKLIPFDYESLKAQCSILEYKIKRFFTWKAYVDID</sequence>
<accession>A0ABX5FE64</accession>
<organism evidence="1 2">
    <name type="scientific">Candidatus Pandoraea novymonadis</name>
    <dbReference type="NCBI Taxonomy" id="1808959"/>
    <lineage>
        <taxon>Bacteria</taxon>
        <taxon>Pseudomonadati</taxon>
        <taxon>Pseudomonadota</taxon>
        <taxon>Betaproteobacteria</taxon>
        <taxon>Burkholderiales</taxon>
        <taxon>Burkholderiaceae</taxon>
        <taxon>Pandoraea</taxon>
    </lineage>
</organism>
<protein>
    <submittedName>
        <fullName evidence="1">Uncharacterized protein</fullName>
    </submittedName>
</protein>
<name>A0ABX5FE64_9BURK</name>
<gene>
    <name evidence="1" type="ORF">BZL35_00183</name>
</gene>
<comment type="caution">
    <text evidence="1">The sequence shown here is derived from an EMBL/GenBank/DDBJ whole genome shotgun (WGS) entry which is preliminary data.</text>
</comment>
<dbReference type="EMBL" id="MUHY01000001">
    <property type="protein sequence ID" value="PSB91961.1"/>
    <property type="molecule type" value="Genomic_DNA"/>
</dbReference>
<evidence type="ECO:0000313" key="2">
    <source>
        <dbReference type="Proteomes" id="UP000242660"/>
    </source>
</evidence>
<reference evidence="1 2" key="1">
    <citation type="journal article" date="2017" name="Front. Microbiol.">
        <title>Genome of Ca. Pandoraea novymonadis, an Endosymbiotic Bacterium of the Trypanosomatid Novymonas esmeraldas.</title>
        <authorList>
            <person name="Kostygov A.Y."/>
            <person name="Butenko A."/>
            <person name="Nenarokova A."/>
            <person name="Tashyreva D."/>
            <person name="Flegontov P."/>
            <person name="Lukes J."/>
            <person name="Yurchenko V."/>
        </authorList>
    </citation>
    <scope>NUCLEOTIDE SEQUENCE [LARGE SCALE GENOMIC DNA]</scope>
    <source>
        <strain evidence="1 2">E262</strain>
    </source>
</reference>
<dbReference type="Proteomes" id="UP000242660">
    <property type="component" value="Unassembled WGS sequence"/>
</dbReference>
<keyword evidence="2" id="KW-1185">Reference proteome</keyword>
<evidence type="ECO:0000313" key="1">
    <source>
        <dbReference type="EMBL" id="PSB91961.1"/>
    </source>
</evidence>